<evidence type="ECO:0000313" key="2">
    <source>
        <dbReference type="EMBL" id="KAF1844049.1"/>
    </source>
</evidence>
<dbReference type="EMBL" id="ML976617">
    <property type="protein sequence ID" value="KAF1844049.1"/>
    <property type="molecule type" value="Genomic_DNA"/>
</dbReference>
<reference evidence="2" key="1">
    <citation type="submission" date="2020-01" db="EMBL/GenBank/DDBJ databases">
        <authorList>
            <consortium name="DOE Joint Genome Institute"/>
            <person name="Haridas S."/>
            <person name="Albert R."/>
            <person name="Binder M."/>
            <person name="Bloem J."/>
            <person name="Labutti K."/>
            <person name="Salamov A."/>
            <person name="Andreopoulos B."/>
            <person name="Baker S.E."/>
            <person name="Barry K."/>
            <person name="Bills G."/>
            <person name="Bluhm B.H."/>
            <person name="Cannon C."/>
            <person name="Castanera R."/>
            <person name="Culley D.E."/>
            <person name="Daum C."/>
            <person name="Ezra D."/>
            <person name="Gonzalez J.B."/>
            <person name="Henrissat B."/>
            <person name="Kuo A."/>
            <person name="Liang C."/>
            <person name="Lipzen A."/>
            <person name="Lutzoni F."/>
            <person name="Magnuson J."/>
            <person name="Mondo S."/>
            <person name="Nolan M."/>
            <person name="Ohm R."/>
            <person name="Pangilinan J."/>
            <person name="Park H.-J."/>
            <person name="Ramirez L."/>
            <person name="Alfaro M."/>
            <person name="Sun H."/>
            <person name="Tritt A."/>
            <person name="Yoshinaga Y."/>
            <person name="Zwiers L.-H."/>
            <person name="Turgeon B.G."/>
            <person name="Goodwin S.B."/>
            <person name="Spatafora J.W."/>
            <person name="Crous P.W."/>
            <person name="Grigoriev I.V."/>
        </authorList>
    </citation>
    <scope>NUCLEOTIDE SEQUENCE</scope>
    <source>
        <strain evidence="2">CBS 394.84</strain>
    </source>
</reference>
<dbReference type="OrthoDB" id="3773439at2759"/>
<protein>
    <submittedName>
        <fullName evidence="2">Uncharacterized protein</fullName>
    </submittedName>
</protein>
<name>A0A9P4GEN1_9PLEO</name>
<proteinExistence type="predicted"/>
<sequence>MGSSRASDESLDNGDRFKFGDTIDNDENHEDDDNQKSERGIKVEETTPILTPKLPSSQDAFALLGVSRPESSTPQTTTPSPPEKPSRVNRKEKRFVVTKQDPRALATPKGKKREADGSITPPIQPTAKRTRADQEEAKLPYQSIKAINMPPRLGLVPGQIPPVPDRANLPFGETEDFCNSLIIHWCDEQELGYGRVAGLHNQMFPQDKMTAEAVRRRHIRSLQRLTKKFGAKPLSQIGPLGKNVLQRGKSRAPRLSDIVPAVNWPSVSAQAEGTEDAAATTATPNPLQVKIGMANRFSARHDTLQAKRNPVQNSIDFKKACIVVWRDSLKMDFKTIRDKLETEYTWSLGLGTIEKYYYQNIDRVYGTLRENTRNDQDDGDDQGQKVVEAANGNEVGDFDASQVPEGDLL</sequence>
<evidence type="ECO:0000313" key="3">
    <source>
        <dbReference type="Proteomes" id="UP000800039"/>
    </source>
</evidence>
<dbReference type="AlphaFoldDB" id="A0A9P4GEN1"/>
<dbReference type="Proteomes" id="UP000800039">
    <property type="component" value="Unassembled WGS sequence"/>
</dbReference>
<feature type="compositionally biased region" description="Acidic residues" evidence="1">
    <location>
        <begin position="23"/>
        <end position="33"/>
    </location>
</feature>
<organism evidence="2 3">
    <name type="scientific">Cucurbitaria berberidis CBS 394.84</name>
    <dbReference type="NCBI Taxonomy" id="1168544"/>
    <lineage>
        <taxon>Eukaryota</taxon>
        <taxon>Fungi</taxon>
        <taxon>Dikarya</taxon>
        <taxon>Ascomycota</taxon>
        <taxon>Pezizomycotina</taxon>
        <taxon>Dothideomycetes</taxon>
        <taxon>Pleosporomycetidae</taxon>
        <taxon>Pleosporales</taxon>
        <taxon>Pleosporineae</taxon>
        <taxon>Cucurbitariaceae</taxon>
        <taxon>Cucurbitaria</taxon>
    </lineage>
</organism>
<feature type="compositionally biased region" description="Low complexity" evidence="1">
    <location>
        <begin position="69"/>
        <end position="78"/>
    </location>
</feature>
<accession>A0A9P4GEN1</accession>
<comment type="caution">
    <text evidence="2">The sequence shown here is derived from an EMBL/GenBank/DDBJ whole genome shotgun (WGS) entry which is preliminary data.</text>
</comment>
<keyword evidence="3" id="KW-1185">Reference proteome</keyword>
<feature type="region of interest" description="Disordered" evidence="1">
    <location>
        <begin position="1"/>
        <end position="135"/>
    </location>
</feature>
<dbReference type="RefSeq" id="XP_040786612.1">
    <property type="nucleotide sequence ID" value="XM_040933867.1"/>
</dbReference>
<feature type="compositionally biased region" description="Basic and acidic residues" evidence="1">
    <location>
        <begin position="34"/>
        <end position="45"/>
    </location>
</feature>
<gene>
    <name evidence="2" type="ORF">K460DRAFT_368909</name>
</gene>
<feature type="region of interest" description="Disordered" evidence="1">
    <location>
        <begin position="371"/>
        <end position="409"/>
    </location>
</feature>
<dbReference type="GeneID" id="63851118"/>
<evidence type="ECO:0000256" key="1">
    <source>
        <dbReference type="SAM" id="MobiDB-lite"/>
    </source>
</evidence>